<gene>
    <name evidence="2" type="ORF">Vbra_10458</name>
</gene>
<evidence type="ECO:0000259" key="1">
    <source>
        <dbReference type="Pfam" id="PF12708"/>
    </source>
</evidence>
<dbReference type="Proteomes" id="UP000041254">
    <property type="component" value="Unassembled WGS sequence"/>
</dbReference>
<dbReference type="Pfam" id="PF12708">
    <property type="entry name" value="Pect-lyase_RHGA_epim"/>
    <property type="match status" value="1"/>
</dbReference>
<dbReference type="InterPro" id="IPR011050">
    <property type="entry name" value="Pectin_lyase_fold/virulence"/>
</dbReference>
<dbReference type="EMBL" id="CDMY01000887">
    <property type="protein sequence ID" value="CEM36358.1"/>
    <property type="molecule type" value="Genomic_DNA"/>
</dbReference>
<sequence>MKLSFSPPSLFFLLTVRHGLPQPTPKSTFLSFMKDTNLTWSDFAPAEYASHLSSAPQHDDRHRNSFDLLPPAPLLRAPRTGHAAMMPPTPDDEELIRIRRRVSGSLRSPILSPRQQAEAGSGGAVIKVDDYGGDPDGVADSTDAFEKAIAAALEHWDGTYLAEGIKNLGGVVISLDGGRYIVSKSVVIPRGYGNLHMRDGTIKATDTFPAECYLVATGSDGCSDEEESSADFNEHLSFSNLMLDGSNVAYGVLWLHHLIGGVVGPSNLLLGFQERGVYIRLGHEVIVESTWMGQYLFSDKRKAENQTATAIRISANDHVVSNVVIFSAKVAVVDRGAGNTFVGLHSWNGSGTCLISQGYNTRILGSYPDFNDLILMNPYHVTVTNSFFLGGAQIILKADRAGEDGDTRRAPTIEGLVVRANTFDFSDESIMLVEGNFDSVEDTYIGANVVSKNMTAVSTSSVRQLHLTNATKWDFDFSDELLFPSIQRVQYSLELDDAQPLVRHASRPAKGTHVVVETDVPVSGTVTVWVDQSKMSQMGGLSA</sequence>
<dbReference type="Gene3D" id="2.160.20.10">
    <property type="entry name" value="Single-stranded right-handed beta-helix, Pectin lyase-like"/>
    <property type="match status" value="1"/>
</dbReference>
<dbReference type="InParanoid" id="A0A0G4GYW6"/>
<dbReference type="OrthoDB" id="1046782at2759"/>
<organism evidence="2 3">
    <name type="scientific">Vitrella brassicaformis (strain CCMP3155)</name>
    <dbReference type="NCBI Taxonomy" id="1169540"/>
    <lineage>
        <taxon>Eukaryota</taxon>
        <taxon>Sar</taxon>
        <taxon>Alveolata</taxon>
        <taxon>Colpodellida</taxon>
        <taxon>Vitrellaceae</taxon>
        <taxon>Vitrella</taxon>
    </lineage>
</organism>
<name>A0A0G4GYW6_VITBC</name>
<keyword evidence="3" id="KW-1185">Reference proteome</keyword>
<accession>A0A0G4GYW6</accession>
<dbReference type="PANTHER" id="PTHR33928:SF2">
    <property type="entry name" value="PECTATE LYASE SUPERFAMILY PROTEIN DOMAIN-CONTAINING PROTEIN-RELATED"/>
    <property type="match status" value="1"/>
</dbReference>
<dbReference type="InterPro" id="IPR039279">
    <property type="entry name" value="QRT3-like"/>
</dbReference>
<feature type="domain" description="Rhamnogalacturonase A/B/Epimerase-like pectate lyase" evidence="1">
    <location>
        <begin position="126"/>
        <end position="346"/>
    </location>
</feature>
<dbReference type="InterPro" id="IPR024535">
    <property type="entry name" value="RHGA/B-epi-like_pectate_lyase"/>
</dbReference>
<dbReference type="InterPro" id="IPR012334">
    <property type="entry name" value="Pectin_lyas_fold"/>
</dbReference>
<protein>
    <recommendedName>
        <fullName evidence="1">Rhamnogalacturonase A/B/Epimerase-like pectate lyase domain-containing protein</fullName>
    </recommendedName>
</protein>
<dbReference type="OMA" id="CYISHFK"/>
<dbReference type="SUPFAM" id="SSF51126">
    <property type="entry name" value="Pectin lyase-like"/>
    <property type="match status" value="1"/>
</dbReference>
<evidence type="ECO:0000313" key="3">
    <source>
        <dbReference type="Proteomes" id="UP000041254"/>
    </source>
</evidence>
<dbReference type="GO" id="GO:0004650">
    <property type="term" value="F:polygalacturonase activity"/>
    <property type="evidence" value="ECO:0007669"/>
    <property type="project" value="InterPro"/>
</dbReference>
<reference evidence="2 3" key="1">
    <citation type="submission" date="2014-11" db="EMBL/GenBank/DDBJ databases">
        <authorList>
            <person name="Zhu J."/>
            <person name="Qi W."/>
            <person name="Song R."/>
        </authorList>
    </citation>
    <scope>NUCLEOTIDE SEQUENCE [LARGE SCALE GENOMIC DNA]</scope>
</reference>
<dbReference type="PANTHER" id="PTHR33928">
    <property type="entry name" value="POLYGALACTURONASE QRT3"/>
    <property type="match status" value="1"/>
</dbReference>
<dbReference type="VEuPathDB" id="CryptoDB:Vbra_10458"/>
<dbReference type="AlphaFoldDB" id="A0A0G4GYW6"/>
<proteinExistence type="predicted"/>
<dbReference type="PhylomeDB" id="A0A0G4GYW6"/>
<evidence type="ECO:0000313" key="2">
    <source>
        <dbReference type="EMBL" id="CEM36358.1"/>
    </source>
</evidence>